<gene>
    <name evidence="1" type="ORF">CPELLU_LOCUS14616</name>
</gene>
<dbReference type="Proteomes" id="UP000789759">
    <property type="component" value="Unassembled WGS sequence"/>
</dbReference>
<proteinExistence type="predicted"/>
<sequence>MHLAGERPKIALGTPECYVELAKRCMHSNLKERPTARYINASVTAWFEDLVSESNESIIKKNFLEADNMKPNPESQKHSKHMYTSKRIDVREITKKFSKMAINDPVDSEISDNLK</sequence>
<dbReference type="OrthoDB" id="2445072at2759"/>
<accession>A0A9N9NPG1</accession>
<evidence type="ECO:0000313" key="1">
    <source>
        <dbReference type="EMBL" id="CAG8749614.1"/>
    </source>
</evidence>
<dbReference type="EMBL" id="CAJVQA010017605">
    <property type="protein sequence ID" value="CAG8749614.1"/>
    <property type="molecule type" value="Genomic_DNA"/>
</dbReference>
<keyword evidence="2" id="KW-1185">Reference proteome</keyword>
<feature type="non-terminal residue" evidence="1">
    <location>
        <position position="115"/>
    </location>
</feature>
<name>A0A9N9NPG1_9GLOM</name>
<protein>
    <submittedName>
        <fullName evidence="1">9804_t:CDS:1</fullName>
    </submittedName>
</protein>
<dbReference type="AlphaFoldDB" id="A0A9N9NPG1"/>
<comment type="caution">
    <text evidence="1">The sequence shown here is derived from an EMBL/GenBank/DDBJ whole genome shotgun (WGS) entry which is preliminary data.</text>
</comment>
<reference evidence="1" key="1">
    <citation type="submission" date="2021-06" db="EMBL/GenBank/DDBJ databases">
        <authorList>
            <person name="Kallberg Y."/>
            <person name="Tangrot J."/>
            <person name="Rosling A."/>
        </authorList>
    </citation>
    <scope>NUCLEOTIDE SEQUENCE</scope>
    <source>
        <strain evidence="1">FL966</strain>
    </source>
</reference>
<evidence type="ECO:0000313" key="2">
    <source>
        <dbReference type="Proteomes" id="UP000789759"/>
    </source>
</evidence>
<organism evidence="1 2">
    <name type="scientific">Cetraspora pellucida</name>
    <dbReference type="NCBI Taxonomy" id="1433469"/>
    <lineage>
        <taxon>Eukaryota</taxon>
        <taxon>Fungi</taxon>
        <taxon>Fungi incertae sedis</taxon>
        <taxon>Mucoromycota</taxon>
        <taxon>Glomeromycotina</taxon>
        <taxon>Glomeromycetes</taxon>
        <taxon>Diversisporales</taxon>
        <taxon>Gigasporaceae</taxon>
        <taxon>Cetraspora</taxon>
    </lineage>
</organism>